<name>A0ABU0HBN9_9HYPH</name>
<dbReference type="Pfam" id="PF06719">
    <property type="entry name" value="AraC_N"/>
    <property type="match status" value="1"/>
</dbReference>
<dbReference type="RefSeq" id="WP_266350178.1">
    <property type="nucleotide sequence ID" value="NZ_JAPKNG010000005.1"/>
</dbReference>
<comment type="caution">
    <text evidence="2">The sequence shown here is derived from an EMBL/GenBank/DDBJ whole genome shotgun (WGS) entry which is preliminary data.</text>
</comment>
<sequence>MFATLKAAVEAALKDHASKDGLSTTLLPGLTVIRSESQSLPAQVLYKPVLAIAIQGTKQVCVGDSIFRYADGQALVVGIDVPAFASVTGASPAEPYMGLALELDFTPMREAAETLASPPNSTSSAEGGFSFMIVRIR</sequence>
<dbReference type="Proteomes" id="UP001241603">
    <property type="component" value="Unassembled WGS sequence"/>
</dbReference>
<keyword evidence="3" id="KW-1185">Reference proteome</keyword>
<evidence type="ECO:0000313" key="2">
    <source>
        <dbReference type="EMBL" id="MDQ0439288.1"/>
    </source>
</evidence>
<protein>
    <recommendedName>
        <fullName evidence="1">Transcription regulator HTH AraC N-terminal domain-containing protein</fullName>
    </recommendedName>
</protein>
<dbReference type="PANTHER" id="PTHR43436">
    <property type="entry name" value="ARAC-FAMILY TRANSCRIPTIONAL REGULATOR"/>
    <property type="match status" value="1"/>
</dbReference>
<proteinExistence type="predicted"/>
<organism evidence="2 3">
    <name type="scientific">Kaistia dalseonensis</name>
    <dbReference type="NCBI Taxonomy" id="410840"/>
    <lineage>
        <taxon>Bacteria</taxon>
        <taxon>Pseudomonadati</taxon>
        <taxon>Pseudomonadota</taxon>
        <taxon>Alphaproteobacteria</taxon>
        <taxon>Hyphomicrobiales</taxon>
        <taxon>Kaistiaceae</taxon>
        <taxon>Kaistia</taxon>
    </lineage>
</organism>
<accession>A0ABU0HBN9</accession>
<feature type="domain" description="Transcription regulator HTH AraC N-terminal" evidence="1">
    <location>
        <begin position="27"/>
        <end position="123"/>
    </location>
</feature>
<evidence type="ECO:0000259" key="1">
    <source>
        <dbReference type="Pfam" id="PF06719"/>
    </source>
</evidence>
<dbReference type="PANTHER" id="PTHR43436:SF1">
    <property type="entry name" value="TRANSCRIPTIONAL REGULATORY PROTEIN"/>
    <property type="match status" value="1"/>
</dbReference>
<gene>
    <name evidence="2" type="ORF">QO014_003689</name>
</gene>
<dbReference type="EMBL" id="JAUSVO010000005">
    <property type="protein sequence ID" value="MDQ0439288.1"/>
    <property type="molecule type" value="Genomic_DNA"/>
</dbReference>
<reference evidence="2 3" key="1">
    <citation type="submission" date="2023-07" db="EMBL/GenBank/DDBJ databases">
        <title>Genomic Encyclopedia of Type Strains, Phase IV (KMG-IV): sequencing the most valuable type-strain genomes for metagenomic binning, comparative biology and taxonomic classification.</title>
        <authorList>
            <person name="Goeker M."/>
        </authorList>
    </citation>
    <scope>NUCLEOTIDE SEQUENCE [LARGE SCALE GENOMIC DNA]</scope>
    <source>
        <strain evidence="2 3">B6-8</strain>
    </source>
</reference>
<dbReference type="InterPro" id="IPR009594">
    <property type="entry name" value="Tscrpt_reg_HTH_AraC_N"/>
</dbReference>
<evidence type="ECO:0000313" key="3">
    <source>
        <dbReference type="Proteomes" id="UP001241603"/>
    </source>
</evidence>